<dbReference type="NCBIfam" id="TIGR00099">
    <property type="entry name" value="Cof-subfamily"/>
    <property type="match status" value="1"/>
</dbReference>
<dbReference type="NCBIfam" id="TIGR01484">
    <property type="entry name" value="HAD-SF-IIB"/>
    <property type="match status" value="1"/>
</dbReference>
<protein>
    <recommendedName>
        <fullName evidence="3">Hydrolase</fullName>
    </recommendedName>
</protein>
<dbReference type="InterPro" id="IPR036412">
    <property type="entry name" value="HAD-like_sf"/>
</dbReference>
<dbReference type="PANTHER" id="PTHR10000">
    <property type="entry name" value="PHOSPHOSERINE PHOSPHATASE"/>
    <property type="match status" value="1"/>
</dbReference>
<dbReference type="PANTHER" id="PTHR10000:SF25">
    <property type="entry name" value="PHOSPHATASE YKRA-RELATED"/>
    <property type="match status" value="1"/>
</dbReference>
<dbReference type="PROSITE" id="PS01229">
    <property type="entry name" value="COF_2"/>
    <property type="match status" value="1"/>
</dbReference>
<dbReference type="InterPro" id="IPR000150">
    <property type="entry name" value="Cof"/>
</dbReference>
<dbReference type="OrthoDB" id="9810101at2"/>
<dbReference type="InterPro" id="IPR023214">
    <property type="entry name" value="HAD_sf"/>
</dbReference>
<dbReference type="Gene3D" id="3.40.50.1000">
    <property type="entry name" value="HAD superfamily/HAD-like"/>
    <property type="match status" value="1"/>
</dbReference>
<dbReference type="SUPFAM" id="SSF56784">
    <property type="entry name" value="HAD-like"/>
    <property type="match status" value="1"/>
</dbReference>
<reference evidence="1 2" key="1">
    <citation type="submission" date="2016-10" db="EMBL/GenBank/DDBJ databases">
        <authorList>
            <person name="de Groot N.N."/>
        </authorList>
    </citation>
    <scope>NUCLEOTIDE SEQUENCE [LARGE SCALE GENOMIC DNA]</scope>
    <source>
        <strain evidence="1 2">Calf135</strain>
    </source>
</reference>
<dbReference type="GO" id="GO:0005829">
    <property type="term" value="C:cytosol"/>
    <property type="evidence" value="ECO:0007669"/>
    <property type="project" value="TreeGrafter"/>
</dbReference>
<dbReference type="RefSeq" id="WP_091974433.1">
    <property type="nucleotide sequence ID" value="NZ_FODF01000003.1"/>
</dbReference>
<dbReference type="Proteomes" id="UP000199512">
    <property type="component" value="Unassembled WGS sequence"/>
</dbReference>
<name>A0A1H8G2Q4_9FIRM</name>
<dbReference type="SFLD" id="SFLDG01144">
    <property type="entry name" value="C2.B.4:_PGP_Like"/>
    <property type="match status" value="1"/>
</dbReference>
<dbReference type="CDD" id="cd07517">
    <property type="entry name" value="HAD_HPP"/>
    <property type="match status" value="1"/>
</dbReference>
<accession>A0A1H8G2Q4</accession>
<proteinExistence type="predicted"/>
<dbReference type="PROSITE" id="PS01228">
    <property type="entry name" value="COF_1"/>
    <property type="match status" value="1"/>
</dbReference>
<dbReference type="InterPro" id="IPR006379">
    <property type="entry name" value="HAD-SF_hydro_IIB"/>
</dbReference>
<gene>
    <name evidence="1" type="ORF">SAMN05216454_10337</name>
</gene>
<dbReference type="Pfam" id="PF08282">
    <property type="entry name" value="Hydrolase_3"/>
    <property type="match status" value="1"/>
</dbReference>
<keyword evidence="2" id="KW-1185">Reference proteome</keyword>
<dbReference type="Gene3D" id="3.30.1240.10">
    <property type="match status" value="1"/>
</dbReference>
<evidence type="ECO:0000313" key="2">
    <source>
        <dbReference type="Proteomes" id="UP000199512"/>
    </source>
</evidence>
<dbReference type="GO" id="GO:0000287">
    <property type="term" value="F:magnesium ion binding"/>
    <property type="evidence" value="ECO:0007669"/>
    <property type="project" value="TreeGrafter"/>
</dbReference>
<dbReference type="EMBL" id="FODF01000003">
    <property type="protein sequence ID" value="SEN38252.1"/>
    <property type="molecule type" value="Genomic_DNA"/>
</dbReference>
<evidence type="ECO:0000313" key="1">
    <source>
        <dbReference type="EMBL" id="SEN38252.1"/>
    </source>
</evidence>
<dbReference type="SFLD" id="SFLDS00003">
    <property type="entry name" value="Haloacid_Dehalogenase"/>
    <property type="match status" value="1"/>
</dbReference>
<dbReference type="GO" id="GO:0016791">
    <property type="term" value="F:phosphatase activity"/>
    <property type="evidence" value="ECO:0007669"/>
    <property type="project" value="TreeGrafter"/>
</dbReference>
<dbReference type="SFLD" id="SFLDG01140">
    <property type="entry name" value="C2.B:_Phosphomannomutase_and_P"/>
    <property type="match status" value="1"/>
</dbReference>
<sequence length="261" mass="29496">MIKAIFFDIDGTLVSFDTHEVPKSTKECLRKLREKGVKLFIATGRSPQMLNVVKEVLDFDFDGYVTINGQYCVVDDKVVHSMKIPVESLEKMIPYIEEKNIACEFVELDHMYINHINDRVRELREYLGDTAPTSKEEDLKRIYENDVYQLCAYVKEHEEDEFLSHLPNCEAVRWNPIFADIIPSGGGKDVGIGKILDYLGITREECMAFGDGGNDISMLEYVGTGIAMGNAGDDVKKIADYVTESVDNEGIKSALEKFNVL</sequence>
<evidence type="ECO:0008006" key="3">
    <source>
        <dbReference type="Google" id="ProtNLM"/>
    </source>
</evidence>
<dbReference type="STRING" id="215200.SAMN05216454_10337"/>
<organism evidence="1 2">
    <name type="scientific">Peptostreptococcus russellii</name>
    <dbReference type="NCBI Taxonomy" id="215200"/>
    <lineage>
        <taxon>Bacteria</taxon>
        <taxon>Bacillati</taxon>
        <taxon>Bacillota</taxon>
        <taxon>Clostridia</taxon>
        <taxon>Peptostreptococcales</taxon>
        <taxon>Peptostreptococcaceae</taxon>
        <taxon>Peptostreptococcus</taxon>
    </lineage>
</organism>
<dbReference type="AlphaFoldDB" id="A0A1H8G2Q4"/>